<dbReference type="EMBL" id="LUGG01000041">
    <property type="protein sequence ID" value="OBZ65746.1"/>
    <property type="molecule type" value="Genomic_DNA"/>
</dbReference>
<dbReference type="Proteomes" id="UP000092993">
    <property type="component" value="Unassembled WGS sequence"/>
</dbReference>
<evidence type="ECO:0000313" key="2">
    <source>
        <dbReference type="EMBL" id="OBZ65746.1"/>
    </source>
</evidence>
<keyword evidence="3" id="KW-1185">Reference proteome</keyword>
<gene>
    <name evidence="2" type="ORF">A0H81_14297</name>
</gene>
<feature type="compositionally biased region" description="Polar residues" evidence="1">
    <location>
        <begin position="52"/>
        <end position="68"/>
    </location>
</feature>
<evidence type="ECO:0000313" key="3">
    <source>
        <dbReference type="Proteomes" id="UP000092993"/>
    </source>
</evidence>
<protein>
    <submittedName>
        <fullName evidence="2">Uncharacterized protein</fullName>
    </submittedName>
</protein>
<proteinExistence type="predicted"/>
<feature type="region of interest" description="Disordered" evidence="1">
    <location>
        <begin position="49"/>
        <end position="68"/>
    </location>
</feature>
<evidence type="ECO:0000256" key="1">
    <source>
        <dbReference type="SAM" id="MobiDB-lite"/>
    </source>
</evidence>
<name>A0A1C7LNG4_GRIFR</name>
<reference evidence="2 3" key="1">
    <citation type="submission" date="2016-03" db="EMBL/GenBank/DDBJ databases">
        <title>Whole genome sequencing of Grifola frondosa 9006-11.</title>
        <authorList>
            <person name="Min B."/>
            <person name="Park H."/>
            <person name="Kim J.-G."/>
            <person name="Cho H."/>
            <person name="Oh Y.-L."/>
            <person name="Kong W.-S."/>
            <person name="Choi I.-G."/>
        </authorList>
    </citation>
    <scope>NUCLEOTIDE SEQUENCE [LARGE SCALE GENOMIC DNA]</scope>
    <source>
        <strain evidence="2 3">9006-11</strain>
    </source>
</reference>
<accession>A0A1C7LNG4</accession>
<dbReference type="AlphaFoldDB" id="A0A1C7LNG4"/>
<organism evidence="2 3">
    <name type="scientific">Grifola frondosa</name>
    <name type="common">Maitake</name>
    <name type="synonym">Polyporus frondosus</name>
    <dbReference type="NCBI Taxonomy" id="5627"/>
    <lineage>
        <taxon>Eukaryota</taxon>
        <taxon>Fungi</taxon>
        <taxon>Dikarya</taxon>
        <taxon>Basidiomycota</taxon>
        <taxon>Agaricomycotina</taxon>
        <taxon>Agaricomycetes</taxon>
        <taxon>Polyporales</taxon>
        <taxon>Grifolaceae</taxon>
        <taxon>Grifola</taxon>
    </lineage>
</organism>
<sequence>MPLQPISRTPSTPPTDVAILPSDCQPTLIIPSQRCAVATRALRCYSPPAPNITRSVTSPEHSACNSSL</sequence>
<comment type="caution">
    <text evidence="2">The sequence shown here is derived from an EMBL/GenBank/DDBJ whole genome shotgun (WGS) entry which is preliminary data.</text>
</comment>